<evidence type="ECO:0000259" key="5">
    <source>
        <dbReference type="PROSITE" id="PS50931"/>
    </source>
</evidence>
<dbReference type="PANTHER" id="PTHR30419:SF2">
    <property type="entry name" value="LYSR FAMILY TRANSCRIPTIONAL REGULATOR"/>
    <property type="match status" value="1"/>
</dbReference>
<dbReference type="GO" id="GO:0003677">
    <property type="term" value="F:DNA binding"/>
    <property type="evidence" value="ECO:0007669"/>
    <property type="project" value="UniProtKB-KW"/>
</dbReference>
<organism evidence="6 7">
    <name type="scientific">Agaricicola taiwanensis</name>
    <dbReference type="NCBI Taxonomy" id="591372"/>
    <lineage>
        <taxon>Bacteria</taxon>
        <taxon>Pseudomonadati</taxon>
        <taxon>Pseudomonadota</taxon>
        <taxon>Alphaproteobacteria</taxon>
        <taxon>Rhodobacterales</taxon>
        <taxon>Paracoccaceae</taxon>
        <taxon>Agaricicola</taxon>
    </lineage>
</organism>
<reference evidence="6" key="2">
    <citation type="submission" date="2020-09" db="EMBL/GenBank/DDBJ databases">
        <authorList>
            <person name="Sun Q."/>
            <person name="Sedlacek I."/>
        </authorList>
    </citation>
    <scope>NUCLEOTIDE SEQUENCE</scope>
    <source>
        <strain evidence="6">CCM 7684</strain>
    </source>
</reference>
<dbReference type="InterPro" id="IPR000847">
    <property type="entry name" value="LysR_HTH_N"/>
</dbReference>
<dbReference type="PANTHER" id="PTHR30419">
    <property type="entry name" value="HTH-TYPE TRANSCRIPTIONAL REGULATOR YBHD"/>
    <property type="match status" value="1"/>
</dbReference>
<evidence type="ECO:0000256" key="3">
    <source>
        <dbReference type="ARBA" id="ARBA00023125"/>
    </source>
</evidence>
<dbReference type="SUPFAM" id="SSF53850">
    <property type="entry name" value="Periplasmic binding protein-like II"/>
    <property type="match status" value="1"/>
</dbReference>
<dbReference type="PROSITE" id="PS50931">
    <property type="entry name" value="HTH_LYSR"/>
    <property type="match status" value="1"/>
</dbReference>
<protein>
    <submittedName>
        <fullName evidence="6">LysR family transcriptional regulator</fullName>
    </submittedName>
</protein>
<dbReference type="Pfam" id="PF03466">
    <property type="entry name" value="LysR_substrate"/>
    <property type="match status" value="1"/>
</dbReference>
<dbReference type="Gene3D" id="3.40.190.290">
    <property type="match status" value="1"/>
</dbReference>
<dbReference type="SUPFAM" id="SSF46785">
    <property type="entry name" value="Winged helix' DNA-binding domain"/>
    <property type="match status" value="1"/>
</dbReference>
<dbReference type="InterPro" id="IPR036388">
    <property type="entry name" value="WH-like_DNA-bd_sf"/>
</dbReference>
<dbReference type="GO" id="GO:0003700">
    <property type="term" value="F:DNA-binding transcription factor activity"/>
    <property type="evidence" value="ECO:0007669"/>
    <property type="project" value="InterPro"/>
</dbReference>
<dbReference type="Gene3D" id="1.10.10.10">
    <property type="entry name" value="Winged helix-like DNA-binding domain superfamily/Winged helix DNA-binding domain"/>
    <property type="match status" value="1"/>
</dbReference>
<dbReference type="RefSeq" id="WP_229729154.1">
    <property type="nucleotide sequence ID" value="NZ_BMCP01000001.1"/>
</dbReference>
<dbReference type="InterPro" id="IPR005119">
    <property type="entry name" value="LysR_subst-bd"/>
</dbReference>
<reference evidence="6" key="1">
    <citation type="journal article" date="2014" name="Int. J. Syst. Evol. Microbiol.">
        <title>Complete genome sequence of Corynebacterium casei LMG S-19264T (=DSM 44701T), isolated from a smear-ripened cheese.</title>
        <authorList>
            <consortium name="US DOE Joint Genome Institute (JGI-PGF)"/>
            <person name="Walter F."/>
            <person name="Albersmeier A."/>
            <person name="Kalinowski J."/>
            <person name="Ruckert C."/>
        </authorList>
    </citation>
    <scope>NUCLEOTIDE SEQUENCE</scope>
    <source>
        <strain evidence="6">CCM 7684</strain>
    </source>
</reference>
<sequence>MLNIVHLDPMRFDLIDLRLFLAVVDAGSITHGAAEVGLSLPAASERLRDMEAVGRIRLLERGRRGVSPTEAGDALAHHARLILRQMARMRGELGEHAKGLRKTIRILANTAALTEFLPERLAPWMAARPTIDVELKERQSTEIARAVSLGLADMGVLSAAVDTGGLSLQPFATDRLVVLVPRHHELAASKSIFFADIVDQYFVGLTHGALQDHLDAQAARIGARLKMRVRARTFEGICRMAAHGVGLGIVPQTAARRYVKSGEAAWVRLADDWATRRLSVCTHSEDELTPPARDLLQYLADNSSALPLARHSQESSS</sequence>
<comment type="similarity">
    <text evidence="1">Belongs to the LysR transcriptional regulatory family.</text>
</comment>
<keyword evidence="4" id="KW-0804">Transcription</keyword>
<evidence type="ECO:0000313" key="7">
    <source>
        <dbReference type="Proteomes" id="UP000602745"/>
    </source>
</evidence>
<dbReference type="CDD" id="cd08421">
    <property type="entry name" value="PBP2_LTTR_like_1"/>
    <property type="match status" value="1"/>
</dbReference>
<dbReference type="GO" id="GO:0005829">
    <property type="term" value="C:cytosol"/>
    <property type="evidence" value="ECO:0007669"/>
    <property type="project" value="TreeGrafter"/>
</dbReference>
<feature type="domain" description="HTH lysR-type" evidence="5">
    <location>
        <begin position="12"/>
        <end position="69"/>
    </location>
</feature>
<dbReference type="Pfam" id="PF00126">
    <property type="entry name" value="HTH_1"/>
    <property type="match status" value="1"/>
</dbReference>
<name>A0A8J2YG11_9RHOB</name>
<dbReference type="EMBL" id="BMCP01000001">
    <property type="protein sequence ID" value="GGE31780.1"/>
    <property type="molecule type" value="Genomic_DNA"/>
</dbReference>
<dbReference type="InterPro" id="IPR036390">
    <property type="entry name" value="WH_DNA-bd_sf"/>
</dbReference>
<dbReference type="AlphaFoldDB" id="A0A8J2YG11"/>
<dbReference type="InterPro" id="IPR050950">
    <property type="entry name" value="HTH-type_LysR_regulators"/>
</dbReference>
<comment type="caution">
    <text evidence="6">The sequence shown here is derived from an EMBL/GenBank/DDBJ whole genome shotgun (WGS) entry which is preliminary data.</text>
</comment>
<evidence type="ECO:0000313" key="6">
    <source>
        <dbReference type="EMBL" id="GGE31780.1"/>
    </source>
</evidence>
<evidence type="ECO:0000256" key="2">
    <source>
        <dbReference type="ARBA" id="ARBA00023015"/>
    </source>
</evidence>
<dbReference type="Proteomes" id="UP000602745">
    <property type="component" value="Unassembled WGS sequence"/>
</dbReference>
<keyword evidence="2" id="KW-0805">Transcription regulation</keyword>
<accession>A0A8J2YG11</accession>
<evidence type="ECO:0000256" key="1">
    <source>
        <dbReference type="ARBA" id="ARBA00009437"/>
    </source>
</evidence>
<evidence type="ECO:0000256" key="4">
    <source>
        <dbReference type="ARBA" id="ARBA00023163"/>
    </source>
</evidence>
<keyword evidence="3" id="KW-0238">DNA-binding</keyword>
<keyword evidence="7" id="KW-1185">Reference proteome</keyword>
<gene>
    <name evidence="6" type="ORF">GCM10007276_06210</name>
</gene>
<proteinExistence type="inferred from homology"/>